<keyword evidence="2" id="KW-0812">Transmembrane</keyword>
<proteinExistence type="predicted"/>
<evidence type="ECO:0000259" key="4">
    <source>
        <dbReference type="Pfam" id="PF23317"/>
    </source>
</evidence>
<keyword evidence="2" id="KW-1133">Transmembrane helix</keyword>
<feature type="transmembrane region" description="Helical" evidence="2">
    <location>
        <begin position="309"/>
        <end position="328"/>
    </location>
</feature>
<keyword evidence="2" id="KW-0472">Membrane</keyword>
<evidence type="ECO:0000256" key="2">
    <source>
        <dbReference type="SAM" id="Phobius"/>
    </source>
</evidence>
<sequence>MPLHRHFTMPVARPQPQPRTASRLSTALAALRQQEEQEHLLGGDDEEERVGPQAADESERPEEIFATDPHKDLPVYRTIHRYALRRLWPRANLTDDPYTPSALKDPRMNALIVRPLVERLYSPKDCSVVVQAGLNLVYCLLVNRVQFLHEQNYHAHHHQTVNGTRALLCEIVAGKILRRFDEEHPGRPGLLLLSNILVAGFDPFQNAPDDVMEQSGNVFDWLLQERGGYEGKFTALEIAILSESKHFLAGSACQKVVDAVYRGRVVYTPIAFIDIIPDHYKHKPVRLYNPRRAPILNHYRLIVPRTRNWIDICQFLILIFLYAVTMTNRDHTQWTFYELVFAIYAAGWCLDESATILEHGWKVYSQNLWSFLDITFVIIYIAYISLRMHGWRKDNLELGRQALDILSVAAPILLPRLAFNMMPENMLLISLRAMMGNFMLLTLIAVWCFAGFLLAMRWLSFGQVGTDDNPDIDTPDPITIAKWMLYIWFGLDATGIQEAPTFHMILGPALMVAFAFLGNTLFLTILVAILSDTFSKVAADANAEIQFRRAVLTFEGVKSDALFAYRPPFNVLALMILVPLKFVVSARWFHKINVTAVRVLNAPILLAVTLYERRHLWKSTKRTLGTVNKRRKFSIWNWSRFSVHGDIQACFETEVPQSVLDDIVQQDEIDEDVAFGNGHGLAGAFRGRESPTVSPQTEVRRRRFSSIIHTDGA</sequence>
<evidence type="ECO:0008006" key="7">
    <source>
        <dbReference type="Google" id="ProtNLM"/>
    </source>
</evidence>
<feature type="transmembrane region" description="Helical" evidence="2">
    <location>
        <begin position="334"/>
        <end position="356"/>
    </location>
</feature>
<feature type="transmembrane region" description="Helical" evidence="2">
    <location>
        <begin position="509"/>
        <end position="530"/>
    </location>
</feature>
<dbReference type="InterPro" id="IPR056337">
    <property type="entry name" value="LHD_YVC1"/>
</dbReference>
<evidence type="ECO:0000313" key="6">
    <source>
        <dbReference type="Proteomes" id="UP001521116"/>
    </source>
</evidence>
<feature type="transmembrane region" description="Helical" evidence="2">
    <location>
        <begin position="368"/>
        <end position="386"/>
    </location>
</feature>
<feature type="transmembrane region" description="Helical" evidence="2">
    <location>
        <begin position="595"/>
        <end position="612"/>
    </location>
</feature>
<feature type="transmembrane region" description="Helical" evidence="2">
    <location>
        <begin position="569"/>
        <end position="589"/>
    </location>
</feature>
<evidence type="ECO:0000259" key="3">
    <source>
        <dbReference type="Pfam" id="PF23190"/>
    </source>
</evidence>
<dbReference type="InterPro" id="IPR056336">
    <property type="entry name" value="YVC1_C"/>
</dbReference>
<dbReference type="InterPro" id="IPR052971">
    <property type="entry name" value="TRP_calcium_channel"/>
</dbReference>
<dbReference type="PANTHER" id="PTHR35859">
    <property type="entry name" value="NONSELECTIVE CATION CHANNEL PROTEIN"/>
    <property type="match status" value="1"/>
</dbReference>
<protein>
    <recommendedName>
        <fullName evidence="7">Nonselective cation channel</fullName>
    </recommendedName>
</protein>
<feature type="region of interest" description="Disordered" evidence="1">
    <location>
        <begin position="1"/>
        <end position="64"/>
    </location>
</feature>
<feature type="compositionally biased region" description="Basic and acidic residues" evidence="1">
    <location>
        <begin position="33"/>
        <end position="42"/>
    </location>
</feature>
<name>A0ABR3SWL8_9PEZI</name>
<evidence type="ECO:0000256" key="1">
    <source>
        <dbReference type="SAM" id="MobiDB-lite"/>
    </source>
</evidence>
<comment type="caution">
    <text evidence="5">The sequence shown here is derived from an EMBL/GenBank/DDBJ whole genome shotgun (WGS) entry which is preliminary data.</text>
</comment>
<dbReference type="Pfam" id="PF23190">
    <property type="entry name" value="LHD_TRPY1"/>
    <property type="match status" value="1"/>
</dbReference>
<dbReference type="EMBL" id="JAJVDC020000044">
    <property type="protein sequence ID" value="KAL1630954.1"/>
    <property type="molecule type" value="Genomic_DNA"/>
</dbReference>
<accession>A0ABR3SWL8</accession>
<feature type="compositionally biased region" description="Low complexity" evidence="1">
    <location>
        <begin position="19"/>
        <end position="32"/>
    </location>
</feature>
<reference evidence="5 6" key="1">
    <citation type="submission" date="2024-02" db="EMBL/GenBank/DDBJ databases">
        <title>De novo assembly and annotation of 12 fungi associated with fruit tree decline syndrome in Ontario, Canada.</title>
        <authorList>
            <person name="Sulman M."/>
            <person name="Ellouze W."/>
            <person name="Ilyukhin E."/>
        </authorList>
    </citation>
    <scope>NUCLEOTIDE SEQUENCE [LARGE SCALE GENOMIC DNA]</scope>
    <source>
        <strain evidence="5 6">M1-105</strain>
    </source>
</reference>
<organism evidence="5 6">
    <name type="scientific">Neofusicoccum ribis</name>
    <dbReference type="NCBI Taxonomy" id="45134"/>
    <lineage>
        <taxon>Eukaryota</taxon>
        <taxon>Fungi</taxon>
        <taxon>Dikarya</taxon>
        <taxon>Ascomycota</taxon>
        <taxon>Pezizomycotina</taxon>
        <taxon>Dothideomycetes</taxon>
        <taxon>Dothideomycetes incertae sedis</taxon>
        <taxon>Botryosphaeriales</taxon>
        <taxon>Botryosphaeriaceae</taxon>
        <taxon>Neofusicoccum</taxon>
    </lineage>
</organism>
<dbReference type="Pfam" id="PF23317">
    <property type="entry name" value="YVC1_C"/>
    <property type="match status" value="1"/>
</dbReference>
<evidence type="ECO:0000313" key="5">
    <source>
        <dbReference type="EMBL" id="KAL1630954.1"/>
    </source>
</evidence>
<dbReference type="Proteomes" id="UP001521116">
    <property type="component" value="Unassembled WGS sequence"/>
</dbReference>
<gene>
    <name evidence="5" type="ORF">SLS56_004770</name>
</gene>
<feature type="domain" description="YVC1 N-terminal linker helical" evidence="3">
    <location>
        <begin position="136"/>
        <end position="282"/>
    </location>
</feature>
<feature type="transmembrane region" description="Helical" evidence="2">
    <location>
        <begin position="438"/>
        <end position="459"/>
    </location>
</feature>
<feature type="domain" description="Calcium channel YVC1-like C-terminal transmembrane" evidence="4">
    <location>
        <begin position="315"/>
        <end position="616"/>
    </location>
</feature>
<dbReference type="PANTHER" id="PTHR35859:SF1">
    <property type="entry name" value="NONSELECTIVE CATION CHANNEL PROTEIN"/>
    <property type="match status" value="1"/>
</dbReference>
<keyword evidence="6" id="KW-1185">Reference proteome</keyword>